<gene>
    <name evidence="2" type="ORF">BJP25_07280</name>
</gene>
<evidence type="ECO:0000313" key="2">
    <source>
        <dbReference type="EMBL" id="OLR95280.1"/>
    </source>
</evidence>
<dbReference type="Proteomes" id="UP000186040">
    <property type="component" value="Unassembled WGS sequence"/>
</dbReference>
<dbReference type="EMBL" id="MKQR01000003">
    <property type="protein sequence ID" value="OLR95280.1"/>
    <property type="molecule type" value="Genomic_DNA"/>
</dbReference>
<name>A0A1Q9LTD0_9PSEU</name>
<comment type="caution">
    <text evidence="2">The sequence shown here is derived from an EMBL/GenBank/DDBJ whole genome shotgun (WGS) entry which is preliminary data.</text>
</comment>
<organism evidence="2 3">
    <name type="scientific">Actinokineospora bangkokensis</name>
    <dbReference type="NCBI Taxonomy" id="1193682"/>
    <lineage>
        <taxon>Bacteria</taxon>
        <taxon>Bacillati</taxon>
        <taxon>Actinomycetota</taxon>
        <taxon>Actinomycetes</taxon>
        <taxon>Pseudonocardiales</taxon>
        <taxon>Pseudonocardiaceae</taxon>
        <taxon>Actinokineospora</taxon>
    </lineage>
</organism>
<proteinExistence type="predicted"/>
<accession>A0A1Q9LTD0</accession>
<dbReference type="STRING" id="1193682.BJP25_07280"/>
<feature type="chain" id="PRO_5012344692" description="Peptidase inhibitor family I36 protein" evidence="1">
    <location>
        <begin position="23"/>
        <end position="179"/>
    </location>
</feature>
<evidence type="ECO:0000313" key="3">
    <source>
        <dbReference type="Proteomes" id="UP000186040"/>
    </source>
</evidence>
<evidence type="ECO:0000256" key="1">
    <source>
        <dbReference type="SAM" id="SignalP"/>
    </source>
</evidence>
<keyword evidence="1" id="KW-0732">Signal</keyword>
<keyword evidence="3" id="KW-1185">Reference proteome</keyword>
<dbReference type="AlphaFoldDB" id="A0A1Q9LTD0"/>
<dbReference type="Pfam" id="PF03995">
    <property type="entry name" value="Inhibitor_I36"/>
    <property type="match status" value="1"/>
</dbReference>
<evidence type="ECO:0008006" key="4">
    <source>
        <dbReference type="Google" id="ProtNLM"/>
    </source>
</evidence>
<sequence>MKGAFLGVLAAMSVAGAVPAAAAGAEGHTAVMDGKSVDLSRGWGEAQTCVVRSESAQVTHTVCYRSAGEADAALGVPAGAQGVSSILDCPSGWLCLWENEYGGGRRLLFSDEYGHDLAQWDFAYKTSSFFNMQDGPPICTSADDPGELWDFQYYSLRLDPCAGQNTMGAWNDRATRVFG</sequence>
<protein>
    <recommendedName>
        <fullName evidence="4">Peptidase inhibitor family I36 protein</fullName>
    </recommendedName>
</protein>
<feature type="signal peptide" evidence="1">
    <location>
        <begin position="1"/>
        <end position="22"/>
    </location>
</feature>
<reference evidence="2 3" key="1">
    <citation type="submission" date="2016-10" db="EMBL/GenBank/DDBJ databases">
        <title>The Draft Genome Sequence of Actinokineospora bangkokensis 44EHWT reveals the biosynthetic pathway of antifungal compounds Thailandins with unusual extender unit butylmalonyl-CoA.</title>
        <authorList>
            <person name="Greule A."/>
            <person name="Intra B."/>
            <person name="Flemming S."/>
            <person name="Rommel M.G."/>
            <person name="Panbangred W."/>
            <person name="Bechthold A."/>
        </authorList>
    </citation>
    <scope>NUCLEOTIDE SEQUENCE [LARGE SCALE GENOMIC DNA]</scope>
    <source>
        <strain evidence="2 3">44EHW</strain>
    </source>
</reference>